<dbReference type="EMBL" id="CP017637">
    <property type="protein sequence ID" value="APG07278.1"/>
    <property type="molecule type" value="Genomic_DNA"/>
</dbReference>
<sequence length="80" mass="8511">MKTGVFAFDACCGAVRYYVALKSWSHLIKKEARQAVDTIAAHVSGSTKVFSYRRGPTKGPAALRNIEPALGVLTGCAQPA</sequence>
<organism evidence="1 2">
    <name type="scientific">Bradyrhizobium japonicum</name>
    <dbReference type="NCBI Taxonomy" id="375"/>
    <lineage>
        <taxon>Bacteria</taxon>
        <taxon>Pseudomonadati</taxon>
        <taxon>Pseudomonadota</taxon>
        <taxon>Alphaproteobacteria</taxon>
        <taxon>Hyphomicrobiales</taxon>
        <taxon>Nitrobacteraceae</taxon>
        <taxon>Bradyrhizobium</taxon>
    </lineage>
</organism>
<reference evidence="1 2" key="1">
    <citation type="submission" date="2016-11" db="EMBL/GenBank/DDBJ databases">
        <title>Complete Genome Sequence of Bradyrhizobium sp. strain J5, an isolated from soybean nodule in Hokkaido.</title>
        <authorList>
            <person name="Kanehara K."/>
        </authorList>
    </citation>
    <scope>NUCLEOTIDE SEQUENCE [LARGE SCALE GENOMIC DNA]</scope>
    <source>
        <strain evidence="1 2">J5</strain>
    </source>
</reference>
<proteinExistence type="predicted"/>
<evidence type="ECO:0000313" key="2">
    <source>
        <dbReference type="Proteomes" id="UP000181962"/>
    </source>
</evidence>
<evidence type="ECO:0000313" key="1">
    <source>
        <dbReference type="EMBL" id="APG07278.1"/>
    </source>
</evidence>
<name>A0A1L3F1U8_BRAJP</name>
<protein>
    <submittedName>
        <fullName evidence="1">Uncharacterized protein</fullName>
    </submittedName>
</protein>
<gene>
    <name evidence="1" type="ORF">BKD09_02960</name>
</gene>
<dbReference type="AlphaFoldDB" id="A0A1L3F1U8"/>
<dbReference type="Proteomes" id="UP000181962">
    <property type="component" value="Chromosome"/>
</dbReference>
<accession>A0A1L3F1U8</accession>